<protein>
    <submittedName>
        <fullName evidence="1">Uncharacterized protein</fullName>
    </submittedName>
</protein>
<reference evidence="1" key="1">
    <citation type="journal article" date="2020" name="J. Eukaryot. Microbiol.">
        <title>De novo Sequencing, Assembly and Annotation of the Transcriptome for the Free-Living Testate Amoeba Arcella intermedia.</title>
        <authorList>
            <person name="Ribeiro G.M."/>
            <person name="Porfirio-Sousa A.L."/>
            <person name="Maurer-Alcala X.X."/>
            <person name="Katz L.A."/>
            <person name="Lahr D.J.G."/>
        </authorList>
    </citation>
    <scope>NUCLEOTIDE SEQUENCE</scope>
</reference>
<name>A0A6B2LR19_9EUKA</name>
<proteinExistence type="predicted"/>
<sequence>MKLIFESLKSNSTITRMQMNYGMK</sequence>
<dbReference type="AlphaFoldDB" id="A0A6B2LR19"/>
<evidence type="ECO:0000313" key="1">
    <source>
        <dbReference type="EMBL" id="NDV39375.1"/>
    </source>
</evidence>
<organism evidence="1">
    <name type="scientific">Arcella intermedia</name>
    <dbReference type="NCBI Taxonomy" id="1963864"/>
    <lineage>
        <taxon>Eukaryota</taxon>
        <taxon>Amoebozoa</taxon>
        <taxon>Tubulinea</taxon>
        <taxon>Elardia</taxon>
        <taxon>Arcellinida</taxon>
        <taxon>Sphaerothecina</taxon>
        <taxon>Arcellidae</taxon>
        <taxon>Arcella</taxon>
    </lineage>
</organism>
<accession>A0A6B2LR19</accession>
<dbReference type="EMBL" id="GIBP01010406">
    <property type="protein sequence ID" value="NDV39375.1"/>
    <property type="molecule type" value="Transcribed_RNA"/>
</dbReference>